<dbReference type="Proteomes" id="UP000188320">
    <property type="component" value="Unassembled WGS sequence"/>
</dbReference>
<evidence type="ECO:0000256" key="5">
    <source>
        <dbReference type="ARBA" id="ARBA00022801"/>
    </source>
</evidence>
<dbReference type="InterPro" id="IPR012341">
    <property type="entry name" value="6hp_glycosidase-like_sf"/>
</dbReference>
<keyword evidence="4 11" id="KW-0479">Metal-binding</keyword>
<dbReference type="GO" id="GO:0016020">
    <property type="term" value="C:membrane"/>
    <property type="evidence" value="ECO:0007669"/>
    <property type="project" value="InterPro"/>
</dbReference>
<feature type="active site" description="Proton donor" evidence="10">
    <location>
        <position position="197"/>
    </location>
</feature>
<feature type="binding site" evidence="11">
    <location>
        <position position="590"/>
    </location>
    <ligand>
        <name>Ca(2+)</name>
        <dbReference type="ChEBI" id="CHEBI:29108"/>
    </ligand>
</feature>
<feature type="active site" evidence="10">
    <location>
        <position position="499"/>
    </location>
</feature>
<gene>
    <name evidence="15" type="ORF">AX774_g6143</name>
</gene>
<feature type="transmembrane region" description="Helical" evidence="14">
    <location>
        <begin position="12"/>
        <end position="32"/>
    </location>
</feature>
<sequence>MLVPKLYKRKILRASMYTISLIVFLEIFIQVLEYIAGSTISRQPVDIYLKKENILSKVEAKDKFYEVFGIGRLLRDILDHGSQISILRKNRQGSGNDDTNGDTGYVNEIRKQEVIEAIKFVWREGYAKYAFGKDELKPVTKGYSQKWGGLGVTLIDSLDTLYLVGLYDEFKAGKDHIKNIDFSKLSGDKNKRTSVFETVIRIVGGLLSIYEISGEKVFLEKAVTVTDILMSCYDEGNKFPYPYINYNTKKPIETMESTLADMASIQLEMLKLSQLTGNQTYYQKAKRVIDHLQDTDGKVPGAALGLFPVVADVKYGFLAGRITVGGCGDSFYEYLLKLAILDKDNHSQYRKMYKRSIEAIKDNMVYLSKGGPEGLVFVSELEYDGSTANGQMEHLACFLPGILALGSKVLNRTQDLPLAKDLMYTCYSLYKHSPTGLSPETVVFEFDSKIKGYSSVTKKMLKKRAQIPVINQRRFTSNNSDAFNGTFKAKESKYILRPETVESLFYLYRITGDTKYQDWGYEIFSAIQKYTKTPAGYAEYSDVAVSDPEKIEANWRDNMESFFISETLKYLYLLFSSPEILSLDEYVFNTEAHPFKIGLKNP</sequence>
<keyword evidence="14" id="KW-0472">Membrane</keyword>
<dbReference type="EMBL" id="LSSK01001193">
    <property type="protein sequence ID" value="OMH80423.1"/>
    <property type="molecule type" value="Genomic_DNA"/>
</dbReference>
<dbReference type="AlphaFoldDB" id="A0A1R1PHN2"/>
<feature type="disulfide bond" evidence="12">
    <location>
        <begin position="397"/>
        <end position="426"/>
    </location>
</feature>
<evidence type="ECO:0000256" key="10">
    <source>
        <dbReference type="PIRSR" id="PIRSR601382-1"/>
    </source>
</evidence>
<protein>
    <recommendedName>
        <fullName evidence="13">alpha-1,2-Mannosidase</fullName>
        <ecNumber evidence="13">3.2.1.-</ecNumber>
    </recommendedName>
</protein>
<dbReference type="GO" id="GO:0005975">
    <property type="term" value="P:carbohydrate metabolic process"/>
    <property type="evidence" value="ECO:0007669"/>
    <property type="project" value="InterPro"/>
</dbReference>
<evidence type="ECO:0000313" key="16">
    <source>
        <dbReference type="Proteomes" id="UP000188320"/>
    </source>
</evidence>
<evidence type="ECO:0000256" key="4">
    <source>
        <dbReference type="ARBA" id="ARBA00022723"/>
    </source>
</evidence>
<evidence type="ECO:0000256" key="7">
    <source>
        <dbReference type="ARBA" id="ARBA00023157"/>
    </source>
</evidence>
<keyword evidence="16" id="KW-1185">Reference proteome</keyword>
<dbReference type="GO" id="GO:0036503">
    <property type="term" value="P:ERAD pathway"/>
    <property type="evidence" value="ECO:0007669"/>
    <property type="project" value="UniProtKB-ARBA"/>
</dbReference>
<comment type="pathway">
    <text evidence="2">Protein modification; protein glycosylation.</text>
</comment>
<dbReference type="PANTHER" id="PTHR11742">
    <property type="entry name" value="MANNOSYL-OLIGOSACCHARIDE ALPHA-1,2-MANNOSIDASE-RELATED"/>
    <property type="match status" value="1"/>
</dbReference>
<dbReference type="Pfam" id="PF01532">
    <property type="entry name" value="Glyco_hydro_47"/>
    <property type="match status" value="1"/>
</dbReference>
<organism evidence="15 16">
    <name type="scientific">Zancudomyces culisetae</name>
    <name type="common">Gut fungus</name>
    <name type="synonym">Smittium culisetae</name>
    <dbReference type="NCBI Taxonomy" id="1213189"/>
    <lineage>
        <taxon>Eukaryota</taxon>
        <taxon>Fungi</taxon>
        <taxon>Fungi incertae sedis</taxon>
        <taxon>Zoopagomycota</taxon>
        <taxon>Kickxellomycotina</taxon>
        <taxon>Harpellomycetes</taxon>
        <taxon>Harpellales</taxon>
        <taxon>Legeriomycetaceae</taxon>
        <taxon>Zancudomyces</taxon>
    </lineage>
</organism>
<evidence type="ECO:0000256" key="11">
    <source>
        <dbReference type="PIRSR" id="PIRSR601382-2"/>
    </source>
</evidence>
<dbReference type="GO" id="GO:0004571">
    <property type="term" value="F:mannosyl-oligosaccharide 1,2-alpha-mannosidase activity"/>
    <property type="evidence" value="ECO:0007669"/>
    <property type="project" value="UniProtKB-EC"/>
</dbReference>
<feature type="active site" description="Proton donor" evidence="10">
    <location>
        <position position="440"/>
    </location>
</feature>
<feature type="active site" evidence="10">
    <location>
        <position position="329"/>
    </location>
</feature>
<evidence type="ECO:0000256" key="3">
    <source>
        <dbReference type="ARBA" id="ARBA00007658"/>
    </source>
</evidence>
<evidence type="ECO:0000313" key="15">
    <source>
        <dbReference type="EMBL" id="OMH80423.1"/>
    </source>
</evidence>
<dbReference type="EC" id="3.2.1.-" evidence="13"/>
<comment type="similarity">
    <text evidence="3 13">Belongs to the glycosyl hydrolase 47 family.</text>
</comment>
<keyword evidence="14" id="KW-1133">Transmembrane helix</keyword>
<comment type="cofactor">
    <cofactor evidence="1 11">
        <name>Ca(2+)</name>
        <dbReference type="ChEBI" id="CHEBI:29108"/>
    </cofactor>
</comment>
<dbReference type="InterPro" id="IPR050749">
    <property type="entry name" value="Glycosyl_Hydrolase_47"/>
</dbReference>
<dbReference type="InterPro" id="IPR001382">
    <property type="entry name" value="Glyco_hydro_47"/>
</dbReference>
<dbReference type="PRINTS" id="PR00747">
    <property type="entry name" value="GLYHDRLASE47"/>
</dbReference>
<dbReference type="Gene3D" id="1.50.10.10">
    <property type="match status" value="1"/>
</dbReference>
<evidence type="ECO:0000256" key="2">
    <source>
        <dbReference type="ARBA" id="ARBA00004922"/>
    </source>
</evidence>
<name>A0A1R1PHN2_ZANCU</name>
<dbReference type="InterPro" id="IPR036026">
    <property type="entry name" value="Seven-hairpin_glycosidases"/>
</dbReference>
<comment type="catalytic activity">
    <reaction evidence="8">
        <text>N(4)-(alpha-D-Man-(1-&gt;2)-alpha-D-Man-(1-&gt;2)-alpha-D-Man-(1-&gt;3)-[alpha-D-Man-(1-&gt;3)-[alpha-D-Man-(1-&gt;2)-alpha-D-Man-(1-&gt;6)]-alpha-D-Man-(1-&gt;6)]-beta-D-Man-(1-&gt;4)-beta-D-GlcNAc-(1-&gt;4)-beta-D-GlcNAc)-L-asparaginyl-[protein] (N-glucan mannose isomer 8A1,2,3B1,3) + 3 H2O = N(4)-(alpha-D-Man-(1-&gt;3)-[alpha-D-Man-(1-&gt;3)-[alpha-D-Man-(1-&gt;6)]-alpha-D-Man-(1-&gt;6)]-beta-D-Man-(1-&gt;4)-beta-D-GlcNAc-(1-&gt;4)-beta-D-GlcNAc)-L-asparaginyl-[protein] (N-glucan mannose isomer 5A1,2) + 3 beta-D-mannose</text>
        <dbReference type="Rhea" id="RHEA:56028"/>
        <dbReference type="Rhea" id="RHEA-COMP:14358"/>
        <dbReference type="Rhea" id="RHEA-COMP:14367"/>
        <dbReference type="ChEBI" id="CHEBI:15377"/>
        <dbReference type="ChEBI" id="CHEBI:28563"/>
        <dbReference type="ChEBI" id="CHEBI:59087"/>
        <dbReference type="ChEBI" id="CHEBI:60628"/>
        <dbReference type="EC" id="3.2.1.113"/>
    </reaction>
</comment>
<comment type="catalytic activity">
    <reaction evidence="9">
        <text>N(4)-(alpha-D-Man-(1-&gt;2)-alpha-D-Man-(1-&gt;2)-alpha-D-Man-(1-&gt;3)-[alpha-D-Man-(1-&gt;2)-alpha-D-Man-(1-&gt;3)-[alpha-D-Man-(1-&gt;2)-alpha-D-Man-(1-&gt;6)]-alpha-D-Man-(1-&gt;6)]-beta-D-Man-(1-&gt;4)-beta-D-GlcNAc-(1-&gt;4)-beta-D-GlcNAc)-L-asparaginyl-[protein] (N-glucan mannose isomer 9A1,2,3B1,2,3) + 4 H2O = N(4)-(alpha-D-Man-(1-&gt;3)-[alpha-D-Man-(1-&gt;3)-[alpha-D-Man-(1-&gt;6)]-alpha-D-Man-(1-&gt;6)]-beta-D-Man-(1-&gt;4)-beta-D-GlcNAc-(1-&gt;4)-beta-D-GlcNAc)-L-asparaginyl-[protein] (N-glucan mannose isomer 5A1,2) + 4 beta-D-mannose</text>
        <dbReference type="Rhea" id="RHEA:56008"/>
        <dbReference type="Rhea" id="RHEA-COMP:14356"/>
        <dbReference type="Rhea" id="RHEA-COMP:14367"/>
        <dbReference type="ChEBI" id="CHEBI:15377"/>
        <dbReference type="ChEBI" id="CHEBI:28563"/>
        <dbReference type="ChEBI" id="CHEBI:59087"/>
        <dbReference type="ChEBI" id="CHEBI:139493"/>
        <dbReference type="EC" id="3.2.1.113"/>
    </reaction>
</comment>
<dbReference type="SUPFAM" id="SSF48225">
    <property type="entry name" value="Seven-hairpin glycosidases"/>
    <property type="match status" value="1"/>
</dbReference>
<dbReference type="OrthoDB" id="8118055at2759"/>
<dbReference type="GO" id="GO:0005509">
    <property type="term" value="F:calcium ion binding"/>
    <property type="evidence" value="ECO:0007669"/>
    <property type="project" value="InterPro"/>
</dbReference>
<keyword evidence="14" id="KW-0812">Transmembrane</keyword>
<evidence type="ECO:0000256" key="14">
    <source>
        <dbReference type="SAM" id="Phobius"/>
    </source>
</evidence>
<evidence type="ECO:0000256" key="9">
    <source>
        <dbReference type="ARBA" id="ARBA00048605"/>
    </source>
</evidence>
<evidence type="ECO:0000256" key="12">
    <source>
        <dbReference type="PIRSR" id="PIRSR601382-3"/>
    </source>
</evidence>
<evidence type="ECO:0000256" key="6">
    <source>
        <dbReference type="ARBA" id="ARBA00022837"/>
    </source>
</evidence>
<keyword evidence="5 13" id="KW-0378">Hydrolase</keyword>
<evidence type="ECO:0000256" key="13">
    <source>
        <dbReference type="RuleBase" id="RU361193"/>
    </source>
</evidence>
<dbReference type="GO" id="GO:0005783">
    <property type="term" value="C:endoplasmic reticulum"/>
    <property type="evidence" value="ECO:0007669"/>
    <property type="project" value="TreeGrafter"/>
</dbReference>
<keyword evidence="6 11" id="KW-0106">Calcium</keyword>
<accession>A0A1R1PHN2</accession>
<keyword evidence="7 12" id="KW-1015">Disulfide bond</keyword>
<reference evidence="16" key="1">
    <citation type="submission" date="2017-01" db="EMBL/GenBank/DDBJ databases">
        <authorList>
            <person name="Wang Y."/>
            <person name="White M."/>
            <person name="Kvist S."/>
            <person name="Moncalvo J.-M."/>
        </authorList>
    </citation>
    <scope>NUCLEOTIDE SEQUENCE [LARGE SCALE GENOMIC DNA]</scope>
    <source>
        <strain evidence="16">COL-18-3</strain>
    </source>
</reference>
<keyword evidence="13" id="KW-0326">Glycosidase</keyword>
<comment type="caution">
    <text evidence="15">The sequence shown here is derived from an EMBL/GenBank/DDBJ whole genome shotgun (WGS) entry which is preliminary data.</text>
</comment>
<proteinExistence type="inferred from homology"/>
<evidence type="ECO:0000256" key="1">
    <source>
        <dbReference type="ARBA" id="ARBA00001913"/>
    </source>
</evidence>
<dbReference type="PANTHER" id="PTHR11742:SF55">
    <property type="entry name" value="ENDOPLASMIC RETICULUM MANNOSYL-OLIGOSACCHARIDE 1,2-ALPHA-MANNOSIDASE"/>
    <property type="match status" value="1"/>
</dbReference>
<evidence type="ECO:0000256" key="8">
    <source>
        <dbReference type="ARBA" id="ARBA00047669"/>
    </source>
</evidence>